<proteinExistence type="inferred from homology"/>
<feature type="domain" description="FHF complex subunit HOOK-interacting protein C-terminal" evidence="2">
    <location>
        <begin position="607"/>
        <end position="699"/>
    </location>
</feature>
<name>A0AA97KEL9_EUBMA</name>
<reference evidence="4" key="1">
    <citation type="submission" date="2025-08" db="UniProtKB">
        <authorList>
            <consortium name="RefSeq"/>
        </authorList>
    </citation>
    <scope>IDENTIFICATION</scope>
    <source>
        <tissue evidence="4">Blood</tissue>
    </source>
</reference>
<dbReference type="Pfam" id="PF19314">
    <property type="entry name" value="DUF5917"/>
    <property type="match status" value="1"/>
</dbReference>
<accession>A0AA97KEL9</accession>
<dbReference type="InterPro" id="IPR019384">
    <property type="entry name" value="FHIP"/>
</dbReference>
<dbReference type="Pfam" id="PF10257">
    <property type="entry name" value="RAI16-like"/>
    <property type="match status" value="1"/>
</dbReference>
<dbReference type="CTD" id="64760"/>
<dbReference type="RefSeq" id="XP_054854472.1">
    <property type="nucleotide sequence ID" value="XM_054998497.1"/>
</dbReference>
<dbReference type="Proteomes" id="UP001190640">
    <property type="component" value="Chromosome 14"/>
</dbReference>
<evidence type="ECO:0000313" key="3">
    <source>
        <dbReference type="Proteomes" id="UP001190640"/>
    </source>
</evidence>
<organism evidence="3 4">
    <name type="scientific">Eublepharis macularius</name>
    <name type="common">Leopard gecko</name>
    <name type="synonym">Cyrtodactylus macularius</name>
    <dbReference type="NCBI Taxonomy" id="481883"/>
    <lineage>
        <taxon>Eukaryota</taxon>
        <taxon>Metazoa</taxon>
        <taxon>Chordata</taxon>
        <taxon>Craniata</taxon>
        <taxon>Vertebrata</taxon>
        <taxon>Euteleostomi</taxon>
        <taxon>Lepidosauria</taxon>
        <taxon>Squamata</taxon>
        <taxon>Bifurcata</taxon>
        <taxon>Gekkota</taxon>
        <taxon>Eublepharidae</taxon>
        <taxon>Eublepharinae</taxon>
        <taxon>Eublepharis</taxon>
    </lineage>
</organism>
<gene>
    <name evidence="4" type="primary">FHIP2B</name>
</gene>
<protein>
    <submittedName>
        <fullName evidence="4">FHF complex subunit HOOK interacting protein 2B isoform X1</fullName>
    </submittedName>
</protein>
<comment type="similarity">
    <text evidence="1">Belongs to the FHIP family.</text>
</comment>
<dbReference type="KEGG" id="emc:129342638"/>
<sequence length="740" mass="83057">MALLGRLGALLQRAVATEEPDIDLLAAFTEHWKGLTHYYLETTDENKPAKQTDIPWHLKQMLDILVYEEKQQPPGETGPCLEYLLQHKTLETLSTLGKAEYPPGMRSQVLLFFSRLLGQMQCPLLHYLSVYRPVQKLLQLGPELEKEMMQFIAVLCTKIRQEPALLPYVLEGKHKGKHVANGQNVDQPFQPQEATAESSDHVSKEIDPVKQGERLCPGMDPCGVSLVEPASSAANLVTSLINLCKSKKRKVAVKAQENLLLLTSIDHPTASLALAQDSMLCPLVAGYLCFLYDAVPADIDPANVAMLQPVSWRLQGNSAEENSFLEQLDLEVFFAWLDFCDCLVKGAPPTVARLLAEAVGQRLFVGRLQPQLLQMSEDGILLSTAILTGLVRQIRAPALIQELVVFLLRTGREPEVLEDPDHQPYHCLCSQLIERCNHLSDEISIVTLKFFEELLHLPDPRILQSLVLHNLEERRYILKIPSVQEEHSSQEQEPCEDGLRELEEDPYFVDGFPAVGFQASRKPAVPAPKQPVQSEEKMDVKEVVNSFLCLVPSEAKTSAYLEEGGYDTYVHDASRMFGECLTNTSHWNWPQASQPLESCLAGSHFYEGHFLKVLFDRLAQILDQSYAVNLQVTSVLSRLALFPHPHLHEYLLDPYLPLAPGCRTLFSMLIRVIGDLMQRIQRVPDFPASLLLVRKRLLGLVPEDQQISHQMLLEGVVVLEEFCKELAAIAFVKSVPKGTL</sequence>
<dbReference type="PANTHER" id="PTHR21705:SF9">
    <property type="entry name" value="FHF COMPLEX SUBUNIT HOOK-INTERACTING PROTEIN 2B"/>
    <property type="match status" value="1"/>
</dbReference>
<evidence type="ECO:0000256" key="1">
    <source>
        <dbReference type="ARBA" id="ARBA00024336"/>
    </source>
</evidence>
<dbReference type="GeneID" id="129342638"/>
<dbReference type="Pfam" id="PF19311">
    <property type="entry name" value="KELAA"/>
    <property type="match status" value="1"/>
</dbReference>
<dbReference type="PANTHER" id="PTHR21705">
    <property type="entry name" value="RAI16 PROTEIN-RELATED"/>
    <property type="match status" value="1"/>
</dbReference>
<dbReference type="AlphaFoldDB" id="A0AA97KEL9"/>
<evidence type="ECO:0000313" key="4">
    <source>
        <dbReference type="RefSeq" id="XP_054854472.1"/>
    </source>
</evidence>
<keyword evidence="3" id="KW-1185">Reference proteome</keyword>
<dbReference type="InterPro" id="IPR045668">
    <property type="entry name" value="FHIP_KELAA_motif"/>
</dbReference>
<evidence type="ECO:0000259" key="2">
    <source>
        <dbReference type="Pfam" id="PF19314"/>
    </source>
</evidence>
<dbReference type="InterPro" id="IPR045669">
    <property type="entry name" value="FHIP_C"/>
</dbReference>